<proteinExistence type="predicted"/>
<name>A0A2P7AUQ4_9HYPH</name>
<dbReference type="EMBL" id="PGGN01000002">
    <property type="protein sequence ID" value="PSH57917.1"/>
    <property type="molecule type" value="Genomic_DNA"/>
</dbReference>
<evidence type="ECO:0000313" key="1">
    <source>
        <dbReference type="EMBL" id="PSH57917.1"/>
    </source>
</evidence>
<dbReference type="Proteomes" id="UP000241158">
    <property type="component" value="Unassembled WGS sequence"/>
</dbReference>
<reference evidence="2" key="1">
    <citation type="submission" date="2017-11" db="EMBL/GenBank/DDBJ databases">
        <authorList>
            <person name="Kuznetsova I."/>
            <person name="Sazanova A."/>
            <person name="Chirak E."/>
            <person name="Safronova V."/>
            <person name="Willems A."/>
        </authorList>
    </citation>
    <scope>NUCLEOTIDE SEQUENCE [LARGE SCALE GENOMIC DNA]</scope>
    <source>
        <strain evidence="2">PEPV15</strain>
    </source>
</reference>
<keyword evidence="2" id="KW-1185">Reference proteome</keyword>
<organism evidence="1 2">
    <name type="scientific">Phyllobacterium endophyticum</name>
    <dbReference type="NCBI Taxonomy" id="1149773"/>
    <lineage>
        <taxon>Bacteria</taxon>
        <taxon>Pseudomonadati</taxon>
        <taxon>Pseudomonadota</taxon>
        <taxon>Alphaproteobacteria</taxon>
        <taxon>Hyphomicrobiales</taxon>
        <taxon>Phyllobacteriaceae</taxon>
        <taxon>Phyllobacterium</taxon>
    </lineage>
</organism>
<dbReference type="AlphaFoldDB" id="A0A2P7AUQ4"/>
<accession>A0A2P7AUQ4</accession>
<evidence type="ECO:0000313" key="2">
    <source>
        <dbReference type="Proteomes" id="UP000241158"/>
    </source>
</evidence>
<protein>
    <submittedName>
        <fullName evidence="1">Uncharacterized protein</fullName>
    </submittedName>
</protein>
<sequence>MDAMNIINHEFRTREQVEAETGYLIEAIGDALRFYPDTNSMRYACIAAAEGKPAFWVRTSFGNTASALFTDHANLTGDLETAVSLAKLPRDCWTVYQQLEALIPLNCEAAEQMVEQYSLLGHFRDVEELLARETHIICNGFKSRAN</sequence>
<comment type="caution">
    <text evidence="1">The sequence shown here is derived from an EMBL/GenBank/DDBJ whole genome shotgun (WGS) entry which is preliminary data.</text>
</comment>
<gene>
    <name evidence="1" type="ORF">CU100_09515</name>
</gene>